<sequence length="162" mass="17717">MKNLASLLTLSVLAAGCAGLGGAQLTPGEPEAAVRAALGTPTATYRDGADTLLEYARGPAGQYTWMARLDPQGRLVSYEQVLTSARFGAVRIGKDNRDTILHTFGRPAEVLRFAHSPADVWMYRYKEQDVWDSVMYVEFAANGTVGKMTNGPDPEREKHWGR</sequence>
<comment type="caution">
    <text evidence="2">The sequence shown here is derived from an EMBL/GenBank/DDBJ whole genome shotgun (WGS) entry which is preliminary data.</text>
</comment>
<keyword evidence="3" id="KW-1185">Reference proteome</keyword>
<dbReference type="PROSITE" id="PS51257">
    <property type="entry name" value="PROKAR_LIPOPROTEIN"/>
    <property type="match status" value="1"/>
</dbReference>
<accession>A0A7W2EVM5</accession>
<protein>
    <recommendedName>
        <fullName evidence="4">SmpA / OmlA family protein</fullName>
    </recommendedName>
</protein>
<evidence type="ECO:0000313" key="2">
    <source>
        <dbReference type="EMBL" id="MBA5639421.1"/>
    </source>
</evidence>
<evidence type="ECO:0008006" key="4">
    <source>
        <dbReference type="Google" id="ProtNLM"/>
    </source>
</evidence>
<proteinExistence type="predicted"/>
<evidence type="ECO:0000256" key="1">
    <source>
        <dbReference type="SAM" id="SignalP"/>
    </source>
</evidence>
<reference evidence="2 3" key="1">
    <citation type="submission" date="2020-07" db="EMBL/GenBank/DDBJ databases">
        <title>Novel species isolated from subtropical streams in China.</title>
        <authorList>
            <person name="Lu H."/>
        </authorList>
    </citation>
    <scope>NUCLEOTIDE SEQUENCE [LARGE SCALE GENOMIC DNA]</scope>
    <source>
        <strain evidence="2 3">LX20W</strain>
    </source>
</reference>
<keyword evidence="1" id="KW-0732">Signal</keyword>
<feature type="chain" id="PRO_5030774374" description="SmpA / OmlA family protein" evidence="1">
    <location>
        <begin position="24"/>
        <end position="162"/>
    </location>
</feature>
<dbReference type="Proteomes" id="UP000534388">
    <property type="component" value="Unassembled WGS sequence"/>
</dbReference>
<evidence type="ECO:0000313" key="3">
    <source>
        <dbReference type="Proteomes" id="UP000534388"/>
    </source>
</evidence>
<name>A0A7W2EVM5_9BURK</name>
<dbReference type="RefSeq" id="WP_182165929.1">
    <property type="nucleotide sequence ID" value="NZ_JACEZT010000016.1"/>
</dbReference>
<feature type="signal peptide" evidence="1">
    <location>
        <begin position="1"/>
        <end position="23"/>
    </location>
</feature>
<organism evidence="2 3">
    <name type="scientific">Rugamonas brunnea</name>
    <dbReference type="NCBI Taxonomy" id="2758569"/>
    <lineage>
        <taxon>Bacteria</taxon>
        <taxon>Pseudomonadati</taxon>
        <taxon>Pseudomonadota</taxon>
        <taxon>Betaproteobacteria</taxon>
        <taxon>Burkholderiales</taxon>
        <taxon>Oxalobacteraceae</taxon>
        <taxon>Telluria group</taxon>
        <taxon>Rugamonas</taxon>
    </lineage>
</organism>
<gene>
    <name evidence="2" type="ORF">H3H37_20365</name>
</gene>
<dbReference type="AlphaFoldDB" id="A0A7W2EVM5"/>
<dbReference type="EMBL" id="JACEZT010000016">
    <property type="protein sequence ID" value="MBA5639421.1"/>
    <property type="molecule type" value="Genomic_DNA"/>
</dbReference>